<dbReference type="EMBL" id="JABFFQ010000004">
    <property type="protein sequence ID" value="MDV4342852.1"/>
    <property type="molecule type" value="Genomic_DNA"/>
</dbReference>
<keyword evidence="3" id="KW-1185">Reference proteome</keyword>
<comment type="caution">
    <text evidence="2">The sequence shown here is derived from an EMBL/GenBank/DDBJ whole genome shotgun (WGS) entry which is preliminary data.</text>
</comment>
<dbReference type="Proteomes" id="UP001273768">
    <property type="component" value="Unassembled WGS sequence"/>
</dbReference>
<proteinExistence type="predicted"/>
<evidence type="ECO:0000313" key="3">
    <source>
        <dbReference type="Proteomes" id="UP001273768"/>
    </source>
</evidence>
<evidence type="ECO:0000313" key="2">
    <source>
        <dbReference type="EMBL" id="MDV4342852.1"/>
    </source>
</evidence>
<name>A0ABU3Z218_9EURY</name>
<dbReference type="RefSeq" id="WP_317296036.1">
    <property type="nucleotide sequence ID" value="NZ_JABFFQ010000004.1"/>
</dbReference>
<accession>A0ABU3Z218</accession>
<reference evidence="2 3" key="1">
    <citation type="submission" date="2020-05" db="EMBL/GenBank/DDBJ databases">
        <title>Isolation and characterization of methanoarchaea from a cold seep at offshore SW Taiwan.</title>
        <authorList>
            <person name="Chen Y.-W."/>
            <person name="Chen S.-C."/>
            <person name="Lai M.-C."/>
        </authorList>
    </citation>
    <scope>NUCLEOTIDE SEQUENCE [LARGE SCALE GENOMIC DNA]</scope>
    <source>
        <strain evidence="2 3">YWC-01</strain>
    </source>
</reference>
<evidence type="ECO:0000256" key="1">
    <source>
        <dbReference type="SAM" id="MobiDB-lite"/>
    </source>
</evidence>
<protein>
    <submittedName>
        <fullName evidence="2">Uncharacterized protein</fullName>
    </submittedName>
</protein>
<sequence>MEHKRGPLERVGNMVAGGDDEVEVSGVEQPPFETPVLTPLARMISIWKPVTSSTVNSSIRSRNSPPALRVPDRAEC</sequence>
<organism evidence="2 3">
    <name type="scientific">Methanoculleus nereidis</name>
    <dbReference type="NCBI Taxonomy" id="2735141"/>
    <lineage>
        <taxon>Archaea</taxon>
        <taxon>Methanobacteriati</taxon>
        <taxon>Methanobacteriota</taxon>
        <taxon>Stenosarchaea group</taxon>
        <taxon>Methanomicrobia</taxon>
        <taxon>Methanomicrobiales</taxon>
        <taxon>Methanomicrobiaceae</taxon>
        <taxon>Methanoculleus</taxon>
    </lineage>
</organism>
<feature type="region of interest" description="Disordered" evidence="1">
    <location>
        <begin position="54"/>
        <end position="76"/>
    </location>
</feature>
<gene>
    <name evidence="2" type="ORF">HL657_06630</name>
</gene>
<feature type="compositionally biased region" description="Polar residues" evidence="1">
    <location>
        <begin position="54"/>
        <end position="64"/>
    </location>
</feature>